<feature type="transmembrane region" description="Helical" evidence="1">
    <location>
        <begin position="72"/>
        <end position="96"/>
    </location>
</feature>
<keyword evidence="1" id="KW-1133">Transmembrane helix</keyword>
<keyword evidence="3" id="KW-1185">Reference proteome</keyword>
<dbReference type="NCBIfam" id="TIGR04104">
    <property type="entry name" value="cxxc_20_cxxc"/>
    <property type="match status" value="1"/>
</dbReference>
<protein>
    <recommendedName>
        <fullName evidence="4">Cxxc_20_cxxc protein</fullName>
    </recommendedName>
</protein>
<keyword evidence="1" id="KW-0472">Membrane</keyword>
<organism evidence="2 3">
    <name type="scientific">Lentibacillus cibarius</name>
    <dbReference type="NCBI Taxonomy" id="2583219"/>
    <lineage>
        <taxon>Bacteria</taxon>
        <taxon>Bacillati</taxon>
        <taxon>Bacillota</taxon>
        <taxon>Bacilli</taxon>
        <taxon>Bacillales</taxon>
        <taxon>Bacillaceae</taxon>
        <taxon>Lentibacillus</taxon>
    </lineage>
</organism>
<name>A0A549YHQ1_9BACI</name>
<evidence type="ECO:0000313" key="2">
    <source>
        <dbReference type="EMBL" id="TRM11406.1"/>
    </source>
</evidence>
<dbReference type="Proteomes" id="UP000319280">
    <property type="component" value="Unassembled WGS sequence"/>
</dbReference>
<feature type="transmembrane region" description="Helical" evidence="1">
    <location>
        <begin position="47"/>
        <end position="66"/>
    </location>
</feature>
<proteinExistence type="predicted"/>
<dbReference type="AlphaFoldDB" id="A0A549YHQ1"/>
<dbReference type="EMBL" id="VJMZ01000001">
    <property type="protein sequence ID" value="TRM11406.1"/>
    <property type="molecule type" value="Genomic_DNA"/>
</dbReference>
<dbReference type="InterPro" id="IPR026369">
    <property type="entry name" value="CxxC_20_CxxC"/>
</dbReference>
<reference evidence="2 3" key="1">
    <citation type="submission" date="2019-07" db="EMBL/GenBank/DDBJ databases">
        <title>Genomic analysis of Lentibacillus sp. NKC851-2.</title>
        <authorList>
            <person name="Oh Y.J."/>
        </authorList>
    </citation>
    <scope>NUCLEOTIDE SEQUENCE [LARGE SCALE GENOMIC DNA]</scope>
    <source>
        <strain evidence="2 3">NKC851-2</strain>
    </source>
</reference>
<evidence type="ECO:0008006" key="4">
    <source>
        <dbReference type="Google" id="ProtNLM"/>
    </source>
</evidence>
<gene>
    <name evidence="2" type="ORF">FH966_06680</name>
</gene>
<evidence type="ECO:0000256" key="1">
    <source>
        <dbReference type="SAM" id="Phobius"/>
    </source>
</evidence>
<sequence length="104" mass="12045">MKMPKCKFCNRHLEWNRVYTSLWFPDKVIICSECGTNHNISSHTHRYISLSIIIPMLLGLVLNNLLSFSFTINLIVCIVLMLFLGILISLFIPYFIKPKKSNLA</sequence>
<keyword evidence="1" id="KW-0812">Transmembrane</keyword>
<evidence type="ECO:0000313" key="3">
    <source>
        <dbReference type="Proteomes" id="UP000319280"/>
    </source>
</evidence>
<comment type="caution">
    <text evidence="2">The sequence shown here is derived from an EMBL/GenBank/DDBJ whole genome shotgun (WGS) entry which is preliminary data.</text>
</comment>
<accession>A0A549YHQ1</accession>